<reference evidence="6 7" key="1">
    <citation type="submission" date="2014-01" db="EMBL/GenBank/DDBJ databases">
        <title>Plasmidome dynamics in the species complex Clostridium novyi sensu lato converts strains of independent lineages into distinctly different pathogens.</title>
        <authorList>
            <person name="Skarin H."/>
            <person name="Segerman B."/>
        </authorList>
    </citation>
    <scope>NUCLEOTIDE SEQUENCE [LARGE SCALE GENOMIC DNA]</scope>
    <source>
        <strain evidence="6 7">4552</strain>
    </source>
</reference>
<evidence type="ECO:0000313" key="6">
    <source>
        <dbReference type="EMBL" id="KGM97826.1"/>
    </source>
</evidence>
<evidence type="ECO:0000256" key="2">
    <source>
        <dbReference type="ARBA" id="ARBA00011475"/>
    </source>
</evidence>
<evidence type="ECO:0000313" key="7">
    <source>
        <dbReference type="Proteomes" id="UP000030012"/>
    </source>
</evidence>
<evidence type="ECO:0000256" key="4">
    <source>
        <dbReference type="ARBA" id="ARBA00022813"/>
    </source>
</evidence>
<keyword evidence="5" id="KW-0012">Acyltransferase</keyword>
<dbReference type="InterPro" id="IPR042195">
    <property type="entry name" value="ArgJ_beta_C"/>
</dbReference>
<gene>
    <name evidence="6" type="ORF">Z968_02160</name>
</gene>
<name>A0A0A0IBW3_CLONO</name>
<dbReference type="AlphaFoldDB" id="A0A0A0IBW3"/>
<dbReference type="EMBL" id="JENJ01000006">
    <property type="protein sequence ID" value="KGM97826.1"/>
    <property type="molecule type" value="Genomic_DNA"/>
</dbReference>
<comment type="subunit">
    <text evidence="2">Heterotetramer of two alpha and two beta chains.</text>
</comment>
<proteinExistence type="inferred from homology"/>
<dbReference type="Gene3D" id="3.10.20.340">
    <property type="entry name" value="ArgJ beta chain, C-terminal domain"/>
    <property type="match status" value="1"/>
</dbReference>
<keyword evidence="3" id="KW-0808">Transferase</keyword>
<comment type="caution">
    <text evidence="6">The sequence shown here is derived from an EMBL/GenBank/DDBJ whole genome shotgun (WGS) entry which is preliminary data.</text>
</comment>
<evidence type="ECO:0000256" key="3">
    <source>
        <dbReference type="ARBA" id="ARBA00022679"/>
    </source>
</evidence>
<comment type="similarity">
    <text evidence="1">Belongs to the ArgJ family.</text>
</comment>
<evidence type="ECO:0000256" key="1">
    <source>
        <dbReference type="ARBA" id="ARBA00006774"/>
    </source>
</evidence>
<dbReference type="InterPro" id="IPR016117">
    <property type="entry name" value="ArgJ-like_dom_sf"/>
</dbReference>
<organism evidence="6 7">
    <name type="scientific">Clostridium novyi A str. 4552</name>
    <dbReference type="NCBI Taxonomy" id="1444289"/>
    <lineage>
        <taxon>Bacteria</taxon>
        <taxon>Bacillati</taxon>
        <taxon>Bacillota</taxon>
        <taxon>Clostridia</taxon>
        <taxon>Eubacteriales</taxon>
        <taxon>Clostridiaceae</taxon>
        <taxon>Clostridium</taxon>
    </lineage>
</organism>
<dbReference type="InterPro" id="IPR002813">
    <property type="entry name" value="Arg_biosynth_ArgJ"/>
</dbReference>
<accession>A0A0A0IBW3</accession>
<dbReference type="GO" id="GO:0004358">
    <property type="term" value="F:L-glutamate N-acetyltransferase activity, acting on acetyl-L-ornithine as donor"/>
    <property type="evidence" value="ECO:0007669"/>
    <property type="project" value="InterPro"/>
</dbReference>
<dbReference type="SUPFAM" id="SSF56266">
    <property type="entry name" value="DmpA/ArgJ-like"/>
    <property type="match status" value="1"/>
</dbReference>
<evidence type="ECO:0000256" key="5">
    <source>
        <dbReference type="ARBA" id="ARBA00023315"/>
    </source>
</evidence>
<sequence length="59" mass="6824">MEIVKRSVGVEFNENLAKDIMNSEYVNITIDLHDRSFSATSWGCDLTYNYIKINASYRS</sequence>
<keyword evidence="4" id="KW-0068">Autocatalytic cleavage</keyword>
<dbReference type="Pfam" id="PF01960">
    <property type="entry name" value="ArgJ"/>
    <property type="match status" value="1"/>
</dbReference>
<protein>
    <submittedName>
        <fullName evidence="6">Uncharacterized protein</fullName>
    </submittedName>
</protein>
<dbReference type="GO" id="GO:0006526">
    <property type="term" value="P:L-arginine biosynthetic process"/>
    <property type="evidence" value="ECO:0007669"/>
    <property type="project" value="InterPro"/>
</dbReference>
<dbReference type="Proteomes" id="UP000030012">
    <property type="component" value="Unassembled WGS sequence"/>
</dbReference>